<dbReference type="RefSeq" id="WP_213364387.1">
    <property type="nucleotide sequence ID" value="NZ_BSFM01000019.1"/>
</dbReference>
<dbReference type="Proteomes" id="UP001143330">
    <property type="component" value="Unassembled WGS sequence"/>
</dbReference>
<accession>A0A9W6JYP8</accession>
<keyword evidence="3" id="KW-1185">Reference proteome</keyword>
<organism evidence="2 3">
    <name type="scientific">Ancylobacter defluvii</name>
    <dbReference type="NCBI Taxonomy" id="1282440"/>
    <lineage>
        <taxon>Bacteria</taxon>
        <taxon>Pseudomonadati</taxon>
        <taxon>Pseudomonadota</taxon>
        <taxon>Alphaproteobacteria</taxon>
        <taxon>Hyphomicrobiales</taxon>
        <taxon>Xanthobacteraceae</taxon>
        <taxon>Ancylobacter</taxon>
    </lineage>
</organism>
<evidence type="ECO:0000313" key="2">
    <source>
        <dbReference type="EMBL" id="GLK86355.1"/>
    </source>
</evidence>
<evidence type="ECO:0000313" key="3">
    <source>
        <dbReference type="Proteomes" id="UP001143330"/>
    </source>
</evidence>
<gene>
    <name evidence="2" type="ORF">GCM10017653_44250</name>
</gene>
<protein>
    <submittedName>
        <fullName evidence="2">Uncharacterized protein</fullName>
    </submittedName>
</protein>
<keyword evidence="1" id="KW-0812">Transmembrane</keyword>
<proteinExistence type="predicted"/>
<evidence type="ECO:0000256" key="1">
    <source>
        <dbReference type="SAM" id="Phobius"/>
    </source>
</evidence>
<feature type="transmembrane region" description="Helical" evidence="1">
    <location>
        <begin position="45"/>
        <end position="65"/>
    </location>
</feature>
<keyword evidence="1" id="KW-0472">Membrane</keyword>
<dbReference type="AlphaFoldDB" id="A0A9W6JYP8"/>
<dbReference type="EMBL" id="BSFM01000019">
    <property type="protein sequence ID" value="GLK86355.1"/>
    <property type="molecule type" value="Genomic_DNA"/>
</dbReference>
<reference evidence="2" key="1">
    <citation type="journal article" date="2014" name="Int. J. Syst. Evol. Microbiol.">
        <title>Complete genome sequence of Corynebacterium casei LMG S-19264T (=DSM 44701T), isolated from a smear-ripened cheese.</title>
        <authorList>
            <consortium name="US DOE Joint Genome Institute (JGI-PGF)"/>
            <person name="Walter F."/>
            <person name="Albersmeier A."/>
            <person name="Kalinowski J."/>
            <person name="Ruckert C."/>
        </authorList>
    </citation>
    <scope>NUCLEOTIDE SEQUENCE</scope>
    <source>
        <strain evidence="2">VKM B-2789</strain>
    </source>
</reference>
<sequence>MAVPAPLADIESSYVPTHPEEIHGGYDIRVGNFIRLQGTGRITPAGLVCGGICAATVLLATAVLVRAARGR</sequence>
<keyword evidence="1" id="KW-1133">Transmembrane helix</keyword>
<comment type="caution">
    <text evidence="2">The sequence shown here is derived from an EMBL/GenBank/DDBJ whole genome shotgun (WGS) entry which is preliminary data.</text>
</comment>
<name>A0A9W6JYP8_9HYPH</name>
<reference evidence="2" key="2">
    <citation type="submission" date="2023-01" db="EMBL/GenBank/DDBJ databases">
        <authorList>
            <person name="Sun Q."/>
            <person name="Evtushenko L."/>
        </authorList>
    </citation>
    <scope>NUCLEOTIDE SEQUENCE</scope>
    <source>
        <strain evidence="2">VKM B-2789</strain>
    </source>
</reference>